<dbReference type="PANTHER" id="PTHR43877:SF2">
    <property type="entry name" value="AMINOALKYLPHOSPHONATE N-ACETYLTRANSFERASE-RELATED"/>
    <property type="match status" value="1"/>
</dbReference>
<dbReference type="CDD" id="cd04301">
    <property type="entry name" value="NAT_SF"/>
    <property type="match status" value="1"/>
</dbReference>
<protein>
    <submittedName>
        <fullName evidence="4">GNAT family N-acetyltransferase</fullName>
    </submittedName>
</protein>
<dbReference type="AlphaFoldDB" id="A0A974XRP8"/>
<sequence>MLIRKGEAKDLAALVAFNQAMAHETEGLQLDSAILEQGVATLLNTPAKGFYLVAEAEGEILGSLMVTFEWSDWRAKDYYWIQSVYIRPQNRRQGIYRQLYQAVKDLAAANGGAASFRLYVEQENTKAQHTYEALGMGKSYYLMYEEKPQSK</sequence>
<evidence type="ECO:0000256" key="2">
    <source>
        <dbReference type="ARBA" id="ARBA00023315"/>
    </source>
</evidence>
<organism evidence="4 5">
    <name type="scientific">Shewanella cyperi</name>
    <dbReference type="NCBI Taxonomy" id="2814292"/>
    <lineage>
        <taxon>Bacteria</taxon>
        <taxon>Pseudomonadati</taxon>
        <taxon>Pseudomonadota</taxon>
        <taxon>Gammaproteobacteria</taxon>
        <taxon>Alteromonadales</taxon>
        <taxon>Shewanellaceae</taxon>
        <taxon>Shewanella</taxon>
    </lineage>
</organism>
<reference evidence="4 5" key="1">
    <citation type="submission" date="2021-03" db="EMBL/GenBank/DDBJ databases">
        <title>Novel species identification of genus Shewanella.</title>
        <authorList>
            <person name="Liu G."/>
            <person name="Zhang Q."/>
        </authorList>
    </citation>
    <scope>NUCLEOTIDE SEQUENCE [LARGE SCALE GENOMIC DNA]</scope>
    <source>
        <strain evidence="4 5">FJAT-53726</strain>
    </source>
</reference>
<dbReference type="InterPro" id="IPR016181">
    <property type="entry name" value="Acyl_CoA_acyltransferase"/>
</dbReference>
<dbReference type="InterPro" id="IPR050832">
    <property type="entry name" value="Bact_Acetyltransf"/>
</dbReference>
<feature type="domain" description="N-acetyltransferase" evidence="3">
    <location>
        <begin position="1"/>
        <end position="151"/>
    </location>
</feature>
<keyword evidence="1" id="KW-0808">Transferase</keyword>
<proteinExistence type="predicted"/>
<evidence type="ECO:0000313" key="5">
    <source>
        <dbReference type="Proteomes" id="UP000663281"/>
    </source>
</evidence>
<dbReference type="PANTHER" id="PTHR43877">
    <property type="entry name" value="AMINOALKYLPHOSPHONATE N-ACETYLTRANSFERASE-RELATED-RELATED"/>
    <property type="match status" value="1"/>
</dbReference>
<dbReference type="EMBL" id="CP071504">
    <property type="protein sequence ID" value="QSX29259.1"/>
    <property type="molecule type" value="Genomic_DNA"/>
</dbReference>
<gene>
    <name evidence="4" type="ORF">JYB88_13680</name>
</gene>
<dbReference type="GO" id="GO:0016747">
    <property type="term" value="F:acyltransferase activity, transferring groups other than amino-acyl groups"/>
    <property type="evidence" value="ECO:0007669"/>
    <property type="project" value="InterPro"/>
</dbReference>
<dbReference type="SUPFAM" id="SSF55729">
    <property type="entry name" value="Acyl-CoA N-acyltransferases (Nat)"/>
    <property type="match status" value="1"/>
</dbReference>
<dbReference type="PROSITE" id="PS51186">
    <property type="entry name" value="GNAT"/>
    <property type="match status" value="1"/>
</dbReference>
<dbReference type="Gene3D" id="3.40.630.30">
    <property type="match status" value="1"/>
</dbReference>
<dbReference type="InterPro" id="IPR000182">
    <property type="entry name" value="GNAT_dom"/>
</dbReference>
<evidence type="ECO:0000259" key="3">
    <source>
        <dbReference type="PROSITE" id="PS51186"/>
    </source>
</evidence>
<dbReference type="Proteomes" id="UP000663281">
    <property type="component" value="Chromosome"/>
</dbReference>
<evidence type="ECO:0000313" key="4">
    <source>
        <dbReference type="EMBL" id="QSX29259.1"/>
    </source>
</evidence>
<evidence type="ECO:0000256" key="1">
    <source>
        <dbReference type="ARBA" id="ARBA00022679"/>
    </source>
</evidence>
<dbReference type="KEGG" id="scyp:JYB88_13680"/>
<keyword evidence="2" id="KW-0012">Acyltransferase</keyword>
<dbReference type="Pfam" id="PF00583">
    <property type="entry name" value="Acetyltransf_1"/>
    <property type="match status" value="1"/>
</dbReference>
<name>A0A974XRP8_9GAMM</name>
<dbReference type="RefSeq" id="WP_207324456.1">
    <property type="nucleotide sequence ID" value="NZ_CP071504.1"/>
</dbReference>
<accession>A0A974XRP8</accession>
<keyword evidence="5" id="KW-1185">Reference proteome</keyword>